<comment type="caution">
    <text evidence="1">Lacks conserved residue(s) required for the propagation of feature annotation.</text>
</comment>
<evidence type="ECO:0000313" key="4">
    <source>
        <dbReference type="Proteomes" id="UP000220353"/>
    </source>
</evidence>
<dbReference type="Gene3D" id="6.10.250.690">
    <property type="match status" value="1"/>
</dbReference>
<protein>
    <recommendedName>
        <fullName evidence="2">Response regulatory domain-containing protein</fullName>
    </recommendedName>
</protein>
<dbReference type="PROSITE" id="PS50110">
    <property type="entry name" value="RESPONSE_REGULATORY"/>
    <property type="match status" value="1"/>
</dbReference>
<dbReference type="GO" id="GO:0000160">
    <property type="term" value="P:phosphorelay signal transduction system"/>
    <property type="evidence" value="ECO:0007669"/>
    <property type="project" value="InterPro"/>
</dbReference>
<sequence>MTGLETGARNYITKPFASPEYLARVRAALRGPPEASLQQDFPFRCLANGRRLHRGTDCKLKLSASSLF</sequence>
<proteinExistence type="predicted"/>
<feature type="domain" description="Response regulatory" evidence="2">
    <location>
        <begin position="1"/>
        <end position="29"/>
    </location>
</feature>
<evidence type="ECO:0000256" key="1">
    <source>
        <dbReference type="PROSITE-ProRule" id="PRU00169"/>
    </source>
</evidence>
<dbReference type="AlphaFoldDB" id="A0A2A6LQ48"/>
<dbReference type="InterPro" id="IPR001789">
    <property type="entry name" value="Sig_transdc_resp-reg_receiver"/>
</dbReference>
<name>A0A2A6LQ48_RHIFR</name>
<dbReference type="EMBL" id="NWTC01000028">
    <property type="protein sequence ID" value="PDT44783.1"/>
    <property type="molecule type" value="Genomic_DNA"/>
</dbReference>
<organism evidence="3 4">
    <name type="scientific">Rhizobium fredii</name>
    <name type="common">Sinorhizobium fredii</name>
    <dbReference type="NCBI Taxonomy" id="380"/>
    <lineage>
        <taxon>Bacteria</taxon>
        <taxon>Pseudomonadati</taxon>
        <taxon>Pseudomonadota</taxon>
        <taxon>Alphaproteobacteria</taxon>
        <taxon>Hyphomicrobiales</taxon>
        <taxon>Rhizobiaceae</taxon>
        <taxon>Sinorhizobium/Ensifer group</taxon>
        <taxon>Sinorhizobium</taxon>
    </lineage>
</organism>
<evidence type="ECO:0000313" key="3">
    <source>
        <dbReference type="EMBL" id="PDT44783.1"/>
    </source>
</evidence>
<dbReference type="SUPFAM" id="SSF52172">
    <property type="entry name" value="CheY-like"/>
    <property type="match status" value="1"/>
</dbReference>
<dbReference type="InterPro" id="IPR011006">
    <property type="entry name" value="CheY-like_superfamily"/>
</dbReference>
<accession>A0A2A6LQ48</accession>
<evidence type="ECO:0000259" key="2">
    <source>
        <dbReference type="PROSITE" id="PS50110"/>
    </source>
</evidence>
<reference evidence="3 4" key="1">
    <citation type="submission" date="2017-09" db="EMBL/GenBank/DDBJ databases">
        <title>Comparative genomics of rhizobia isolated from Phaseolus vulgaris in China.</title>
        <authorList>
            <person name="Tong W."/>
        </authorList>
    </citation>
    <scope>NUCLEOTIDE SEQUENCE [LARGE SCALE GENOMIC DNA]</scope>
    <source>
        <strain evidence="3 4">PCH1</strain>
    </source>
</reference>
<comment type="caution">
    <text evidence="3">The sequence shown here is derived from an EMBL/GenBank/DDBJ whole genome shotgun (WGS) entry which is preliminary data.</text>
</comment>
<gene>
    <name evidence="3" type="ORF">CO661_27250</name>
</gene>
<dbReference type="Proteomes" id="UP000220353">
    <property type="component" value="Unassembled WGS sequence"/>
</dbReference>